<dbReference type="InterPro" id="IPR023627">
    <property type="entry name" value="Rcmb_RecR"/>
</dbReference>
<accession>A0A1H3A9M1</accession>
<dbReference type="InterPro" id="IPR006171">
    <property type="entry name" value="TOPRIM_dom"/>
</dbReference>
<dbReference type="PROSITE" id="PS01300">
    <property type="entry name" value="RECR"/>
    <property type="match status" value="1"/>
</dbReference>
<dbReference type="GO" id="GO:0003677">
    <property type="term" value="F:DNA binding"/>
    <property type="evidence" value="ECO:0007669"/>
    <property type="project" value="UniProtKB-UniRule"/>
</dbReference>
<evidence type="ECO:0000256" key="5">
    <source>
        <dbReference type="ARBA" id="ARBA00023172"/>
    </source>
</evidence>
<dbReference type="InterPro" id="IPR034137">
    <property type="entry name" value="TOPRIM_RecR"/>
</dbReference>
<dbReference type="HAMAP" id="MF_00017">
    <property type="entry name" value="RecR"/>
    <property type="match status" value="1"/>
</dbReference>
<keyword evidence="4 7" id="KW-0862">Zinc</keyword>
<evidence type="ECO:0000256" key="3">
    <source>
        <dbReference type="ARBA" id="ARBA00022771"/>
    </source>
</evidence>
<dbReference type="InterPro" id="IPR015967">
    <property type="entry name" value="Rcmb_RecR_Znf"/>
</dbReference>
<keyword evidence="10" id="KW-1185">Reference proteome</keyword>
<dbReference type="GO" id="GO:0008270">
    <property type="term" value="F:zinc ion binding"/>
    <property type="evidence" value="ECO:0007669"/>
    <property type="project" value="UniProtKB-KW"/>
</dbReference>
<dbReference type="NCBIfam" id="TIGR00615">
    <property type="entry name" value="recR"/>
    <property type="match status" value="1"/>
</dbReference>
<dbReference type="Pfam" id="PF13662">
    <property type="entry name" value="Toprim_4"/>
    <property type="match status" value="1"/>
</dbReference>
<keyword evidence="2 7" id="KW-0227">DNA damage</keyword>
<dbReference type="STRING" id="1048340.SAMN05444487_1134"/>
<reference evidence="9 10" key="1">
    <citation type="submission" date="2016-10" db="EMBL/GenBank/DDBJ databases">
        <authorList>
            <person name="de Groot N.N."/>
        </authorList>
    </citation>
    <scope>NUCLEOTIDE SEQUENCE [LARGE SCALE GENOMIC DNA]</scope>
    <source>
        <strain evidence="9 10">DSM 45610</strain>
    </source>
</reference>
<comment type="similarity">
    <text evidence="7">Belongs to the RecR family.</text>
</comment>
<feature type="domain" description="Toprim" evidence="8">
    <location>
        <begin position="80"/>
        <end position="175"/>
    </location>
</feature>
<dbReference type="OrthoDB" id="9802672at2"/>
<feature type="zinc finger region" description="C4-type" evidence="7">
    <location>
        <begin position="57"/>
        <end position="72"/>
    </location>
</feature>
<dbReference type="Gene3D" id="3.40.1360.10">
    <property type="match status" value="1"/>
</dbReference>
<dbReference type="RefSeq" id="WP_091741430.1">
    <property type="nucleotide sequence ID" value="NZ_FNNQ01000013.1"/>
</dbReference>
<evidence type="ECO:0000259" key="8">
    <source>
        <dbReference type="PROSITE" id="PS50880"/>
    </source>
</evidence>
<proteinExistence type="inferred from homology"/>
<evidence type="ECO:0000313" key="10">
    <source>
        <dbReference type="Proteomes" id="UP000198534"/>
    </source>
</evidence>
<dbReference type="Gene3D" id="3.30.60.80">
    <property type="match status" value="1"/>
</dbReference>
<dbReference type="PROSITE" id="PS50880">
    <property type="entry name" value="TOPRIM"/>
    <property type="match status" value="1"/>
</dbReference>
<dbReference type="Pfam" id="PF21176">
    <property type="entry name" value="RecR_HhH"/>
    <property type="match status" value="1"/>
</dbReference>
<evidence type="ECO:0000256" key="4">
    <source>
        <dbReference type="ARBA" id="ARBA00022833"/>
    </source>
</evidence>
<dbReference type="EMBL" id="FNNQ01000013">
    <property type="protein sequence ID" value="SDX26333.1"/>
    <property type="molecule type" value="Genomic_DNA"/>
</dbReference>
<dbReference type="CDD" id="cd01025">
    <property type="entry name" value="TOPRIM_recR"/>
    <property type="match status" value="1"/>
</dbReference>
<keyword evidence="5 7" id="KW-0233">DNA recombination</keyword>
<evidence type="ECO:0000256" key="2">
    <source>
        <dbReference type="ARBA" id="ARBA00022763"/>
    </source>
</evidence>
<dbReference type="InterPro" id="IPR000093">
    <property type="entry name" value="DNA_Rcmb_RecR"/>
</dbReference>
<name>A0A1H3A9M1_9BACL</name>
<evidence type="ECO:0000256" key="6">
    <source>
        <dbReference type="ARBA" id="ARBA00023204"/>
    </source>
</evidence>
<dbReference type="Gene3D" id="1.10.8.420">
    <property type="entry name" value="RecR Domain 1"/>
    <property type="match status" value="1"/>
</dbReference>
<sequence length="198" mass="22246">MYIPDPISKLIDGFMRLPGIGPKTAQRLSFYVLGMEEEDVMELAKALVRAKRDLQRCEECSNITDHKRCLVCADKGRDRSVICVVQDPRDVIAMERTKEYHGLYHVLHGAISPMEGIGPDELSIPDLLKRLEDETVQELILATNPNIEGEATAMYLQRLIKPFGIKVTRIAHGLPVGGDLEYADEVTLTKAMEGRREL</sequence>
<dbReference type="SMART" id="SM00493">
    <property type="entry name" value="TOPRIM"/>
    <property type="match status" value="1"/>
</dbReference>
<dbReference type="GO" id="GO:0006281">
    <property type="term" value="P:DNA repair"/>
    <property type="evidence" value="ECO:0007669"/>
    <property type="project" value="UniProtKB-UniRule"/>
</dbReference>
<organism evidence="9 10">
    <name type="scientific">Marininema mesophilum</name>
    <dbReference type="NCBI Taxonomy" id="1048340"/>
    <lineage>
        <taxon>Bacteria</taxon>
        <taxon>Bacillati</taxon>
        <taxon>Bacillota</taxon>
        <taxon>Bacilli</taxon>
        <taxon>Bacillales</taxon>
        <taxon>Thermoactinomycetaceae</taxon>
        <taxon>Marininema</taxon>
    </lineage>
</organism>
<dbReference type="Pfam" id="PF21175">
    <property type="entry name" value="RecR_C"/>
    <property type="match status" value="1"/>
</dbReference>
<evidence type="ECO:0000256" key="1">
    <source>
        <dbReference type="ARBA" id="ARBA00022723"/>
    </source>
</evidence>
<dbReference type="SUPFAM" id="SSF111304">
    <property type="entry name" value="Recombination protein RecR"/>
    <property type="match status" value="1"/>
</dbReference>
<dbReference type="AlphaFoldDB" id="A0A1H3A9M1"/>
<keyword evidence="1 7" id="KW-0479">Metal-binding</keyword>
<keyword evidence="6 7" id="KW-0234">DNA repair</keyword>
<comment type="function">
    <text evidence="7">May play a role in DNA repair. It seems to be involved in an RecBC-independent recombinational process of DNA repair. It may act with RecF and RecO.</text>
</comment>
<dbReference type="PANTHER" id="PTHR30446:SF0">
    <property type="entry name" value="RECOMBINATION PROTEIN RECR"/>
    <property type="match status" value="1"/>
</dbReference>
<keyword evidence="3 7" id="KW-0863">Zinc-finger</keyword>
<evidence type="ECO:0000313" key="9">
    <source>
        <dbReference type="EMBL" id="SDX26333.1"/>
    </source>
</evidence>
<dbReference type="PANTHER" id="PTHR30446">
    <property type="entry name" value="RECOMBINATION PROTEIN RECR"/>
    <property type="match status" value="1"/>
</dbReference>
<dbReference type="Proteomes" id="UP000198534">
    <property type="component" value="Unassembled WGS sequence"/>
</dbReference>
<gene>
    <name evidence="7" type="primary">recR</name>
    <name evidence="9" type="ORF">SAMN05444487_1134</name>
</gene>
<dbReference type="Gene3D" id="6.10.250.240">
    <property type="match status" value="1"/>
</dbReference>
<protein>
    <recommendedName>
        <fullName evidence="7">Recombination protein RecR</fullName>
    </recommendedName>
</protein>
<evidence type="ECO:0000256" key="7">
    <source>
        <dbReference type="HAMAP-Rule" id="MF_00017"/>
    </source>
</evidence>
<dbReference type="GO" id="GO:0006310">
    <property type="term" value="P:DNA recombination"/>
    <property type="evidence" value="ECO:0007669"/>
    <property type="project" value="UniProtKB-UniRule"/>
</dbReference>